<dbReference type="PANTHER" id="PTHR13457">
    <property type="entry name" value="BAP28"/>
    <property type="match status" value="1"/>
</dbReference>
<dbReference type="AGR" id="Xenbase:XB-GENE-29096675"/>
<dbReference type="Proteomes" id="UP000008143">
    <property type="component" value="Chromosome 5"/>
</dbReference>
<evidence type="ECO:0000313" key="4">
    <source>
        <dbReference type="Xenbase" id="XB-GENE-29096675"/>
    </source>
</evidence>
<dbReference type="InterPro" id="IPR016024">
    <property type="entry name" value="ARM-type_fold"/>
</dbReference>
<dbReference type="OrthoDB" id="9793568at2759"/>
<accession>A0A8J1JNF4</accession>
<organism evidence="2 3">
    <name type="scientific">Xenopus tropicalis</name>
    <name type="common">Western clawed frog</name>
    <name type="synonym">Silurana tropicalis</name>
    <dbReference type="NCBI Taxonomy" id="8364"/>
    <lineage>
        <taxon>Eukaryota</taxon>
        <taxon>Metazoa</taxon>
        <taxon>Chordata</taxon>
        <taxon>Craniata</taxon>
        <taxon>Vertebrata</taxon>
        <taxon>Euteleostomi</taxon>
        <taxon>Amphibia</taxon>
        <taxon>Batrachia</taxon>
        <taxon>Anura</taxon>
        <taxon>Pipoidea</taxon>
        <taxon>Pipidae</taxon>
        <taxon>Xenopodinae</taxon>
        <taxon>Xenopus</taxon>
        <taxon>Silurana</taxon>
    </lineage>
</organism>
<keyword evidence="1" id="KW-0687">Ribonucleoprotein</keyword>
<sequence length="179" mass="20541">MYALYERFNKKKLCETSVTAYRENRCFLSSDNPFFDSKNNTEKSCLLLDYVIHCLHKIFLYDNQHFLSKERTEALMMPLVDQLENLLGGDEKFHARVSESLIPCIAQFSVAMADDSLWKPLNYRILLKMQHSSPKVRKVFGTKYSRASSLKSVCDTQHCVSPCSFPISASTVTYLLTSA</sequence>
<dbReference type="Xenbase" id="XB-GENE-29096675">
    <property type="gene designation" value="LOC116410964"/>
</dbReference>
<dbReference type="InterPro" id="IPR040191">
    <property type="entry name" value="UTP10"/>
</dbReference>
<keyword evidence="1" id="KW-0698">rRNA processing</keyword>
<proteinExistence type="inferred from homology"/>
<dbReference type="AlphaFoldDB" id="A0A8J1JNF4"/>
<keyword evidence="1" id="KW-0690">Ribosome biogenesis</keyword>
<dbReference type="GeneID" id="116410964"/>
<dbReference type="GO" id="GO:1990904">
    <property type="term" value="C:ribonucleoprotein complex"/>
    <property type="evidence" value="ECO:0007669"/>
    <property type="project" value="UniProtKB-KW"/>
</dbReference>
<keyword evidence="1" id="KW-0539">Nucleus</keyword>
<comment type="similarity">
    <text evidence="1">Belongs to the HEATR1/UTP10 family.</text>
</comment>
<dbReference type="SUPFAM" id="SSF48371">
    <property type="entry name" value="ARM repeat"/>
    <property type="match status" value="1"/>
</dbReference>
<reference evidence="3" key="1">
    <citation type="submission" date="2025-08" db="UniProtKB">
        <authorList>
            <consortium name="RefSeq"/>
        </authorList>
    </citation>
    <scope>IDENTIFICATION</scope>
    <source>
        <strain evidence="3">Nigerian</strain>
        <tissue evidence="3">Liver and blood</tissue>
    </source>
</reference>
<keyword evidence="2" id="KW-1185">Reference proteome</keyword>
<dbReference type="RefSeq" id="XP_031758560.1">
    <property type="nucleotide sequence ID" value="XM_031902700.1"/>
</dbReference>
<dbReference type="GO" id="GO:0006364">
    <property type="term" value="P:rRNA processing"/>
    <property type="evidence" value="ECO:0007669"/>
    <property type="project" value="UniProtKB-UniRule"/>
</dbReference>
<dbReference type="PANTHER" id="PTHR13457:SF1">
    <property type="entry name" value="HEAT REPEAT-CONTAINING PROTEIN 1"/>
    <property type="match status" value="1"/>
</dbReference>
<evidence type="ECO:0000256" key="1">
    <source>
        <dbReference type="RuleBase" id="RU367065"/>
    </source>
</evidence>
<evidence type="ECO:0000313" key="3">
    <source>
        <dbReference type="RefSeq" id="XP_031758560.1"/>
    </source>
</evidence>
<dbReference type="GO" id="GO:0005730">
    <property type="term" value="C:nucleolus"/>
    <property type="evidence" value="ECO:0007669"/>
    <property type="project" value="UniProtKB-SubCell"/>
</dbReference>
<comment type="subcellular location">
    <subcellularLocation>
        <location evidence="1">Nucleus</location>
        <location evidence="1">Nucleolus</location>
    </subcellularLocation>
</comment>
<comment type="function">
    <text evidence="1">Involved in nucleolar processing of pre-18S ribosomal RNA.</text>
</comment>
<name>A0A8J1JNF4_XENTR</name>
<evidence type="ECO:0000313" key="2">
    <source>
        <dbReference type="Proteomes" id="UP000008143"/>
    </source>
</evidence>
<protein>
    <recommendedName>
        <fullName evidence="1">HEAT repeat-containing protein 1</fullName>
    </recommendedName>
</protein>
<dbReference type="KEGG" id="xtr:116410964"/>
<gene>
    <name evidence="3 4" type="primary">LOC116410964</name>
</gene>